<reference evidence="2 5" key="2">
    <citation type="submission" date="2021-01" db="EMBL/GenBank/DDBJ databases">
        <title>Whole genome shotgun sequence of Actinoplanes lobatus NBRC 12513.</title>
        <authorList>
            <person name="Komaki H."/>
            <person name="Tamura T."/>
        </authorList>
    </citation>
    <scope>NUCLEOTIDE SEQUENCE [LARGE SCALE GENOMIC DNA]</scope>
    <source>
        <strain evidence="2 5">NBRC 12513</strain>
    </source>
</reference>
<dbReference type="AlphaFoldDB" id="A0A7W7MG81"/>
<proteinExistence type="predicted"/>
<comment type="caution">
    <text evidence="3">The sequence shown here is derived from an EMBL/GenBank/DDBJ whole genome shotgun (WGS) entry which is preliminary data.</text>
</comment>
<reference evidence="3 4" key="1">
    <citation type="submission" date="2020-08" db="EMBL/GenBank/DDBJ databases">
        <title>Sequencing the genomes of 1000 actinobacteria strains.</title>
        <authorList>
            <person name="Klenk H.-P."/>
        </authorList>
    </citation>
    <scope>NUCLEOTIDE SEQUENCE [LARGE SCALE GENOMIC DNA]</scope>
    <source>
        <strain evidence="3 4">DSM 43150</strain>
    </source>
</reference>
<dbReference type="EMBL" id="BOMP01000098">
    <property type="protein sequence ID" value="GIE42783.1"/>
    <property type="molecule type" value="Genomic_DNA"/>
</dbReference>
<gene>
    <name evidence="2" type="ORF">Alo02nite_56810</name>
    <name evidence="3" type="ORF">BJ964_003280</name>
</gene>
<keyword evidence="5" id="KW-1185">Reference proteome</keyword>
<evidence type="ECO:0000256" key="1">
    <source>
        <dbReference type="SAM" id="MobiDB-lite"/>
    </source>
</evidence>
<name>A0A7W7MG81_9ACTN</name>
<accession>A0A7W7MG81</accession>
<evidence type="ECO:0000313" key="3">
    <source>
        <dbReference type="EMBL" id="MBB4749119.1"/>
    </source>
</evidence>
<evidence type="ECO:0000313" key="4">
    <source>
        <dbReference type="Proteomes" id="UP000590511"/>
    </source>
</evidence>
<evidence type="ECO:0000313" key="5">
    <source>
        <dbReference type="Proteomes" id="UP000631312"/>
    </source>
</evidence>
<protein>
    <submittedName>
        <fullName evidence="3">Uncharacterized protein</fullName>
    </submittedName>
</protein>
<dbReference type="EMBL" id="JACHNC010000001">
    <property type="protein sequence ID" value="MBB4749119.1"/>
    <property type="molecule type" value="Genomic_DNA"/>
</dbReference>
<sequence length="69" mass="7935">MSEEQEQPRRRGRPATGVTPKRNVRIGETWEQGEGLAARQRLTMTAYVEEALRRHNAYVDRLLRKAEGG</sequence>
<dbReference type="Proteomes" id="UP000631312">
    <property type="component" value="Unassembled WGS sequence"/>
</dbReference>
<evidence type="ECO:0000313" key="2">
    <source>
        <dbReference type="EMBL" id="GIE42783.1"/>
    </source>
</evidence>
<dbReference type="RefSeq" id="WP_188121490.1">
    <property type="nucleotide sequence ID" value="NZ_BOMP01000098.1"/>
</dbReference>
<dbReference type="Proteomes" id="UP000590511">
    <property type="component" value="Unassembled WGS sequence"/>
</dbReference>
<feature type="region of interest" description="Disordered" evidence="1">
    <location>
        <begin position="1"/>
        <end position="21"/>
    </location>
</feature>
<organism evidence="3 4">
    <name type="scientific">Actinoplanes lobatus</name>
    <dbReference type="NCBI Taxonomy" id="113568"/>
    <lineage>
        <taxon>Bacteria</taxon>
        <taxon>Bacillati</taxon>
        <taxon>Actinomycetota</taxon>
        <taxon>Actinomycetes</taxon>
        <taxon>Micromonosporales</taxon>
        <taxon>Micromonosporaceae</taxon>
        <taxon>Actinoplanes</taxon>
    </lineage>
</organism>